<sequence length="46" mass="5084">SLEEAETMLCNRPLPTEENPIVHDSDDTPVNLFVSMLIEGSASAFY</sequence>
<evidence type="ECO:0000313" key="1">
    <source>
        <dbReference type="EMBL" id="CAG8643188.1"/>
    </source>
</evidence>
<organism evidence="1 2">
    <name type="scientific">Diversispora eburnea</name>
    <dbReference type="NCBI Taxonomy" id="1213867"/>
    <lineage>
        <taxon>Eukaryota</taxon>
        <taxon>Fungi</taxon>
        <taxon>Fungi incertae sedis</taxon>
        <taxon>Mucoromycota</taxon>
        <taxon>Glomeromycotina</taxon>
        <taxon>Glomeromycetes</taxon>
        <taxon>Diversisporales</taxon>
        <taxon>Diversisporaceae</taxon>
        <taxon>Diversispora</taxon>
    </lineage>
</organism>
<name>A0A9N9GY38_9GLOM</name>
<evidence type="ECO:0000313" key="2">
    <source>
        <dbReference type="Proteomes" id="UP000789706"/>
    </source>
</evidence>
<reference evidence="1" key="1">
    <citation type="submission" date="2021-06" db="EMBL/GenBank/DDBJ databases">
        <authorList>
            <person name="Kallberg Y."/>
            <person name="Tangrot J."/>
            <person name="Rosling A."/>
        </authorList>
    </citation>
    <scope>NUCLEOTIDE SEQUENCE</scope>
    <source>
        <strain evidence="1">AZ414A</strain>
    </source>
</reference>
<protein>
    <submittedName>
        <fullName evidence="1">7559_t:CDS:1</fullName>
    </submittedName>
</protein>
<feature type="non-terminal residue" evidence="1">
    <location>
        <position position="1"/>
    </location>
</feature>
<gene>
    <name evidence="1" type="ORF">DEBURN_LOCUS11230</name>
</gene>
<dbReference type="Proteomes" id="UP000789706">
    <property type="component" value="Unassembled WGS sequence"/>
</dbReference>
<comment type="caution">
    <text evidence="1">The sequence shown here is derived from an EMBL/GenBank/DDBJ whole genome shotgun (WGS) entry which is preliminary data.</text>
</comment>
<keyword evidence="2" id="KW-1185">Reference proteome</keyword>
<proteinExistence type="predicted"/>
<accession>A0A9N9GY38</accession>
<dbReference type="AlphaFoldDB" id="A0A9N9GY38"/>
<dbReference type="EMBL" id="CAJVPK010005277">
    <property type="protein sequence ID" value="CAG8643188.1"/>
    <property type="molecule type" value="Genomic_DNA"/>
</dbReference>